<dbReference type="InterPro" id="IPR001387">
    <property type="entry name" value="Cro/C1-type_HTH"/>
</dbReference>
<feature type="domain" description="HTH cro/C1-type" evidence="1">
    <location>
        <begin position="88"/>
        <end position="117"/>
    </location>
</feature>
<proteinExistence type="predicted"/>
<dbReference type="KEGG" id="sspo:DDQ41_20170"/>
<dbReference type="InterPro" id="IPR010982">
    <property type="entry name" value="Lambda_DNA-bd_dom_sf"/>
</dbReference>
<dbReference type="CDD" id="cd00093">
    <property type="entry name" value="HTH_XRE"/>
    <property type="match status" value="1"/>
</dbReference>
<protein>
    <submittedName>
        <fullName evidence="3">Transcriptional regulator</fullName>
    </submittedName>
</protein>
<dbReference type="EMBL" id="BGZL01000007">
    <property type="protein sequence ID" value="GBQ01644.1"/>
    <property type="molecule type" value="Genomic_DNA"/>
</dbReference>
<evidence type="ECO:0000313" key="2">
    <source>
        <dbReference type="EMBL" id="AWK10838.1"/>
    </source>
</evidence>
<gene>
    <name evidence="2" type="ORF">DDQ41_20170</name>
    <name evidence="3" type="ORF">SSP531S_30840</name>
</gene>
<name>A0A2S1Z4M9_9ACTN</name>
<dbReference type="Proteomes" id="UP000265354">
    <property type="component" value="Unassembled WGS sequence"/>
</dbReference>
<organism evidence="3 5">
    <name type="scientific">Streptomyces spongiicola</name>
    <dbReference type="NCBI Taxonomy" id="1690221"/>
    <lineage>
        <taxon>Bacteria</taxon>
        <taxon>Bacillati</taxon>
        <taxon>Actinomycetota</taxon>
        <taxon>Actinomycetes</taxon>
        <taxon>Kitasatosporales</taxon>
        <taxon>Streptomycetaceae</taxon>
        <taxon>Streptomyces</taxon>
    </lineage>
</organism>
<evidence type="ECO:0000313" key="4">
    <source>
        <dbReference type="Proteomes" id="UP000245051"/>
    </source>
</evidence>
<dbReference type="PROSITE" id="PS50943">
    <property type="entry name" value="HTH_CROC1"/>
    <property type="match status" value="1"/>
</dbReference>
<dbReference type="Gene3D" id="1.10.260.40">
    <property type="entry name" value="lambda repressor-like DNA-binding domains"/>
    <property type="match status" value="1"/>
</dbReference>
<dbReference type="Proteomes" id="UP000245051">
    <property type="component" value="Chromosome"/>
</dbReference>
<evidence type="ECO:0000313" key="3">
    <source>
        <dbReference type="EMBL" id="GBQ01644.1"/>
    </source>
</evidence>
<dbReference type="OrthoDB" id="4868991at2"/>
<dbReference type="AlphaFoldDB" id="A0A2S1Z4M9"/>
<keyword evidence="4" id="KW-1185">Reference proteome</keyword>
<reference evidence="3 5" key="2">
    <citation type="submission" date="2018-07" db="EMBL/GenBank/DDBJ databases">
        <title>Whole Genome Shotgun Sequence of Streptomyces spongiicola strain 531S.</title>
        <authorList>
            <person name="Dohra H."/>
            <person name="Kodani S."/>
        </authorList>
    </citation>
    <scope>NUCLEOTIDE SEQUENCE [LARGE SCALE GENOMIC DNA]</scope>
    <source>
        <strain evidence="3 5">531S</strain>
    </source>
</reference>
<evidence type="ECO:0000313" key="5">
    <source>
        <dbReference type="Proteomes" id="UP000265354"/>
    </source>
</evidence>
<dbReference type="GO" id="GO:0003677">
    <property type="term" value="F:DNA binding"/>
    <property type="evidence" value="ECO:0007669"/>
    <property type="project" value="InterPro"/>
</dbReference>
<reference evidence="2 4" key="1">
    <citation type="submission" date="2018-05" db="EMBL/GenBank/DDBJ databases">
        <title>Complete genome sequence of the Type Strain of Streptomyces spongiicola HNM0071, the producer of staurosporine.</title>
        <authorList>
            <person name="Zhou S."/>
            <person name="Huang X."/>
        </authorList>
    </citation>
    <scope>NUCLEOTIDE SEQUENCE [LARGE SCALE GENOMIC DNA]</scope>
    <source>
        <strain evidence="2 4">HNM0071</strain>
    </source>
</reference>
<dbReference type="EMBL" id="CP029254">
    <property type="protein sequence ID" value="AWK10838.1"/>
    <property type="molecule type" value="Genomic_DNA"/>
</dbReference>
<sequence length="231" mass="25598">MTLRSYGVRVHSTPPFNAPAARRLREALGMAPGHVAYGLRAQYGLHVAPDTVVAWERGLQAPESRELTALAGVLWCSPGELLGMPQSLREHRIARALDPEELARRVGMDPSTYRRMEDAGRWRGNERQTAALAETLSLTPRELLTATGRGEELAELLRSAATTRWQAYVRPVAKMLPLPRRRLEDALQRLHADYHARMAATSSWGASAGSGKSGRDFLDRIAEHFWALLSG</sequence>
<evidence type="ECO:0000259" key="1">
    <source>
        <dbReference type="PROSITE" id="PS50943"/>
    </source>
</evidence>
<dbReference type="Pfam" id="PF13560">
    <property type="entry name" value="HTH_31"/>
    <property type="match status" value="1"/>
</dbReference>
<accession>A0A2S1Z4M9</accession>
<dbReference type="SMART" id="SM00530">
    <property type="entry name" value="HTH_XRE"/>
    <property type="match status" value="2"/>
</dbReference>
<dbReference type="SUPFAM" id="SSF47413">
    <property type="entry name" value="lambda repressor-like DNA-binding domains"/>
    <property type="match status" value="1"/>
</dbReference>